<reference evidence="3 4" key="1">
    <citation type="submission" date="2017-03" db="EMBL/GenBank/DDBJ databases">
        <authorList>
            <person name="Afonso C.L."/>
            <person name="Miller P.J."/>
            <person name="Scott M.A."/>
            <person name="Spackman E."/>
            <person name="Goraichik I."/>
            <person name="Dimitrov K.M."/>
            <person name="Suarez D.L."/>
            <person name="Swayne D.E."/>
        </authorList>
    </citation>
    <scope>NUCLEOTIDE SEQUENCE [LARGE SCALE GENOMIC DNA]</scope>
    <source>
        <strain evidence="3">PRJEB14757</strain>
    </source>
</reference>
<dbReference type="OrthoDB" id="5366084at2"/>
<dbReference type="InterPro" id="IPR043502">
    <property type="entry name" value="DNA/RNA_pol_sf"/>
</dbReference>
<evidence type="ECO:0000313" key="4">
    <source>
        <dbReference type="Proteomes" id="UP000191931"/>
    </source>
</evidence>
<evidence type="ECO:0000313" key="3">
    <source>
        <dbReference type="EMBL" id="SLM27480.1"/>
    </source>
</evidence>
<dbReference type="InterPro" id="IPR051083">
    <property type="entry name" value="GrpII_Intron_Splice-Mob/Def"/>
</dbReference>
<dbReference type="Pfam" id="PF00078">
    <property type="entry name" value="RVT_1"/>
    <property type="match status" value="1"/>
</dbReference>
<name>A0A1W1H4S5_9BACT</name>
<proteinExistence type="inferred from homology"/>
<accession>A0A1W1H4S5</accession>
<dbReference type="PANTHER" id="PTHR34047">
    <property type="entry name" value="NUCLEAR INTRON MATURASE 1, MITOCHONDRIAL-RELATED"/>
    <property type="match status" value="1"/>
</dbReference>
<sequence length="326" mass="38372">MRSSMFGKTISFSNLHAAYKKAASGCRKNNELAKFYYNLEKELIKLQEELISGRYLPETYRYFTIYDPKERTIAVAPFRDRVVHHAVVNILEPVFEKQFVFDSYACRKGKGTHAAIERAQNFIRRRPFYVKADISKYFDSINHSILLNQIVKKIKDQYLIDLIEKIIAASHTPGKGLPIGNLTSQFFANLYLDVFDHYMKDQLGIKCYIRYMDDFLLFGWSNKQVKERFTWAELFLQEKLKLSLKTRITYYGKSKHGVTFLGMRIYPGTIRVKSENRKRSIKRIINKQSLWQKGEINDEQLTSSLESVMAHLQYFNKIRCELKMSK</sequence>
<gene>
    <name evidence="3" type="ORF">MTBBW1_1020004</name>
</gene>
<evidence type="ECO:0000256" key="1">
    <source>
        <dbReference type="ARBA" id="ARBA00034120"/>
    </source>
</evidence>
<dbReference type="CDD" id="cd01651">
    <property type="entry name" value="RT_G2_intron"/>
    <property type="match status" value="1"/>
</dbReference>
<keyword evidence="4" id="KW-1185">Reference proteome</keyword>
<dbReference type="STRING" id="1246637.MTBBW1_1020004"/>
<evidence type="ECO:0000259" key="2">
    <source>
        <dbReference type="PROSITE" id="PS50878"/>
    </source>
</evidence>
<dbReference type="EMBL" id="FWEV01000005">
    <property type="protein sequence ID" value="SLM27480.1"/>
    <property type="molecule type" value="Genomic_DNA"/>
</dbReference>
<keyword evidence="3" id="KW-0695">RNA-directed DNA polymerase</keyword>
<dbReference type="InterPro" id="IPR000477">
    <property type="entry name" value="RT_dom"/>
</dbReference>
<organism evidence="3 4">
    <name type="scientific">Desulfamplus magnetovallimortis</name>
    <dbReference type="NCBI Taxonomy" id="1246637"/>
    <lineage>
        <taxon>Bacteria</taxon>
        <taxon>Pseudomonadati</taxon>
        <taxon>Thermodesulfobacteriota</taxon>
        <taxon>Desulfobacteria</taxon>
        <taxon>Desulfobacterales</taxon>
        <taxon>Desulfobacteraceae</taxon>
        <taxon>Desulfamplus</taxon>
    </lineage>
</organism>
<keyword evidence="3" id="KW-0548">Nucleotidyltransferase</keyword>
<dbReference type="PROSITE" id="PS50878">
    <property type="entry name" value="RT_POL"/>
    <property type="match status" value="1"/>
</dbReference>
<dbReference type="RefSeq" id="WP_080803819.1">
    <property type="nucleotide sequence ID" value="NZ_LT828545.1"/>
</dbReference>
<feature type="domain" description="Reverse transcriptase" evidence="2">
    <location>
        <begin position="48"/>
        <end position="265"/>
    </location>
</feature>
<dbReference type="PANTHER" id="PTHR34047:SF8">
    <property type="entry name" value="PROTEIN YKFC"/>
    <property type="match status" value="1"/>
</dbReference>
<dbReference type="AlphaFoldDB" id="A0A1W1H4S5"/>
<protein>
    <submittedName>
        <fullName evidence="3">RNA-directed DNA polymerase (Reverse transcriptase)</fullName>
    </submittedName>
</protein>
<keyword evidence="3" id="KW-0808">Transferase</keyword>
<dbReference type="SUPFAM" id="SSF56672">
    <property type="entry name" value="DNA/RNA polymerases"/>
    <property type="match status" value="1"/>
</dbReference>
<comment type="similarity">
    <text evidence="1">Belongs to the bacterial reverse transcriptase family.</text>
</comment>
<dbReference type="GO" id="GO:0003964">
    <property type="term" value="F:RNA-directed DNA polymerase activity"/>
    <property type="evidence" value="ECO:0007669"/>
    <property type="project" value="UniProtKB-KW"/>
</dbReference>
<dbReference type="Proteomes" id="UP000191931">
    <property type="component" value="Unassembled WGS sequence"/>
</dbReference>